<proteinExistence type="predicted"/>
<feature type="transmembrane region" description="Helical" evidence="2">
    <location>
        <begin position="80"/>
        <end position="99"/>
    </location>
</feature>
<evidence type="ECO:0000313" key="3">
    <source>
        <dbReference type="EMBL" id="CAI0406583.1"/>
    </source>
</evidence>
<keyword evidence="4" id="KW-1185">Reference proteome</keyword>
<feature type="compositionally biased region" description="Basic residues" evidence="1">
    <location>
        <begin position="47"/>
        <end position="58"/>
    </location>
</feature>
<protein>
    <submittedName>
        <fullName evidence="3">Uncharacterized protein</fullName>
    </submittedName>
</protein>
<name>A0AAV0J9I3_9ROSI</name>
<reference evidence="3" key="1">
    <citation type="submission" date="2022-08" db="EMBL/GenBank/DDBJ databases">
        <authorList>
            <person name="Gutierrez-Valencia J."/>
        </authorList>
    </citation>
    <scope>NUCLEOTIDE SEQUENCE</scope>
</reference>
<feature type="region of interest" description="Disordered" evidence="1">
    <location>
        <begin position="123"/>
        <end position="162"/>
    </location>
</feature>
<dbReference type="EMBL" id="CAMGYJ010000004">
    <property type="protein sequence ID" value="CAI0406583.1"/>
    <property type="molecule type" value="Genomic_DNA"/>
</dbReference>
<keyword evidence="2" id="KW-1133">Transmembrane helix</keyword>
<evidence type="ECO:0000256" key="1">
    <source>
        <dbReference type="SAM" id="MobiDB-lite"/>
    </source>
</evidence>
<feature type="non-terminal residue" evidence="3">
    <location>
        <position position="1"/>
    </location>
</feature>
<feature type="region of interest" description="Disordered" evidence="1">
    <location>
        <begin position="46"/>
        <end position="72"/>
    </location>
</feature>
<dbReference type="Proteomes" id="UP001154282">
    <property type="component" value="Unassembled WGS sequence"/>
</dbReference>
<accession>A0AAV0J9I3</accession>
<evidence type="ECO:0000313" key="4">
    <source>
        <dbReference type="Proteomes" id="UP001154282"/>
    </source>
</evidence>
<sequence length="162" mass="18871">LSLSLVLLPTLSNFRLSSSLTEKSETLAKPCRRHPRLSNSLFLASAPRKRKSKTHHKPPTAPTKRRRDDDLNRLQPTRGMSIQVGILLACYFLSLYLLIFRNFRVLIAFYLCFFGSGLTERTETNNRRRQTMTEKKARRRRSTDPSATKKGVADDERWTRYR</sequence>
<feature type="compositionally biased region" description="Basic and acidic residues" evidence="1">
    <location>
        <begin position="151"/>
        <end position="162"/>
    </location>
</feature>
<feature type="non-terminal residue" evidence="3">
    <location>
        <position position="162"/>
    </location>
</feature>
<keyword evidence="2" id="KW-0472">Membrane</keyword>
<gene>
    <name evidence="3" type="ORF">LITE_LOCUS13266</name>
</gene>
<dbReference type="AlphaFoldDB" id="A0AAV0J9I3"/>
<evidence type="ECO:0000256" key="2">
    <source>
        <dbReference type="SAM" id="Phobius"/>
    </source>
</evidence>
<feature type="compositionally biased region" description="Basic and acidic residues" evidence="1">
    <location>
        <begin position="123"/>
        <end position="135"/>
    </location>
</feature>
<keyword evidence="2" id="KW-0812">Transmembrane</keyword>
<organism evidence="3 4">
    <name type="scientific">Linum tenue</name>
    <dbReference type="NCBI Taxonomy" id="586396"/>
    <lineage>
        <taxon>Eukaryota</taxon>
        <taxon>Viridiplantae</taxon>
        <taxon>Streptophyta</taxon>
        <taxon>Embryophyta</taxon>
        <taxon>Tracheophyta</taxon>
        <taxon>Spermatophyta</taxon>
        <taxon>Magnoliopsida</taxon>
        <taxon>eudicotyledons</taxon>
        <taxon>Gunneridae</taxon>
        <taxon>Pentapetalae</taxon>
        <taxon>rosids</taxon>
        <taxon>fabids</taxon>
        <taxon>Malpighiales</taxon>
        <taxon>Linaceae</taxon>
        <taxon>Linum</taxon>
    </lineage>
</organism>
<comment type="caution">
    <text evidence="3">The sequence shown here is derived from an EMBL/GenBank/DDBJ whole genome shotgun (WGS) entry which is preliminary data.</text>
</comment>